<proteinExistence type="predicted"/>
<gene>
    <name evidence="1" type="ORF">HYD_0510</name>
</gene>
<dbReference type="RefSeq" id="WP_236865155.1">
    <property type="nucleotide sequence ID" value="NZ_AP025225.1"/>
</dbReference>
<dbReference type="EMBL" id="AP025225">
    <property type="protein sequence ID" value="BDB95918.1"/>
    <property type="molecule type" value="Genomic_DNA"/>
</dbReference>
<evidence type="ECO:0000313" key="2">
    <source>
        <dbReference type="Proteomes" id="UP001320209"/>
    </source>
</evidence>
<organism evidence="1 2">
    <name type="scientific">Candidatus Hydrogenosomobacter endosymbioticus</name>
    <dbReference type="NCBI Taxonomy" id="2558174"/>
    <lineage>
        <taxon>Bacteria</taxon>
        <taxon>Pseudomonadati</taxon>
        <taxon>Pseudomonadota</taxon>
        <taxon>Alphaproteobacteria</taxon>
        <taxon>Holosporales</taxon>
        <taxon>Holosporaceae</taxon>
        <taxon>Candidatus Hydrogenosomobacter</taxon>
    </lineage>
</organism>
<reference evidence="1" key="1">
    <citation type="submission" date="2021-10" db="EMBL/GenBank/DDBJ databases">
        <title>Genome Sequence of The Candidatus Hydrogeosomobacter endosymbioticus, an Intracellular Bacterial Symbiont of the Anaerobic Ciliate GW7.</title>
        <authorList>
            <person name="Shiohama Y."/>
            <person name="Shinzato N."/>
        </authorList>
    </citation>
    <scope>NUCLEOTIDE SEQUENCE [LARGE SCALE GENOMIC DNA]</scope>
    <source>
        <strain evidence="1">200920</strain>
    </source>
</reference>
<evidence type="ECO:0000313" key="1">
    <source>
        <dbReference type="EMBL" id="BDB95918.1"/>
    </source>
</evidence>
<keyword evidence="2" id="KW-1185">Reference proteome</keyword>
<name>A0ABM7V857_9PROT</name>
<dbReference type="Proteomes" id="UP001320209">
    <property type="component" value="Chromosome"/>
</dbReference>
<protein>
    <submittedName>
        <fullName evidence="1">Uncharacterized protein</fullName>
    </submittedName>
</protein>
<sequence length="625" mass="72221">MIHFCWVDEKEIFSIEKHSKSDENIFDMKIVHSEGLPAKAEITISFLSDAEKRKSHCVIVYDDGNDARFCLFRGKLENSTKKQDGPFITISFVACSEIEKDKQKFVEILKKEKFYDELIYGKNPKADELIAATNFVFYWDRVTGECKMSDLFKGNKSFEINFQNFFEGSLKSRSETPVIKVEMQIEAQWIQHLSGFVNLFHFIRHRFKEGYVNSYTGKSLKRAWPKSGETFGRSGYRVVYSEIKEIEPPFCSLFKRKPGSFAISVPVRKRGQTGEQEISHKQMLAKRTWFDGELLAMWTFKQKRKETLSFALESSLQVPNDTLCETKTAFIRLQKIVQIDDIPFWYPMAFYKKGDNVRCSNGIYSAIKEHYACRSFDQDKDKWKKEKNICPSVHSSFFNTDKGVEIFELVVERARAILDRGARIFKISFSGDPESLAQITLDDQVSIVDKRIPGGKAVGKVSSYKFVADGKKIYVEIEVTCSVGSKSAKKQKRQEGESYVDKTYSQQDWQVVENSSAKTLSGIEYYSYRNQTPTDPYADLQFFKEYQMIKNILLSNPPEKQEEALEQISNGVWNDNVNQIDTNILKQIDTKIRVDMQKLSSSETMPHSIKAEIFSVYEPKQQVKL</sequence>
<accession>A0ABM7V857</accession>